<evidence type="ECO:0000256" key="1">
    <source>
        <dbReference type="SAM" id="MobiDB-lite"/>
    </source>
</evidence>
<accession>A0A9W7GBV1</accession>
<protein>
    <submittedName>
        <fullName evidence="2">Uncharacterized protein</fullName>
    </submittedName>
</protein>
<sequence>MITFCPQTNFDAIASCLDNKRLGGQRNEAWSILKWLRNPVRYKNFVAAGYCAMWKGYEPALVAYCNAMLVEWARRGKKNDLLKPYQNDKERNLVQEKDYEMPPWWGNEELHDYHKHALVAKLPEHYKKIFPECDGSLYNGSYPWPRRVEGGAWVLRWPKSRKIPDKVICEGGESGLKRKTQDTTTGNVRKSEGGESGLKRKTQDTMTGNVRKSKRLRRKTE</sequence>
<feature type="region of interest" description="Disordered" evidence="1">
    <location>
        <begin position="172"/>
        <end position="221"/>
    </location>
</feature>
<dbReference type="Pfam" id="PF03013">
    <property type="entry name" value="Pyr_excise"/>
    <property type="match status" value="1"/>
</dbReference>
<feature type="compositionally biased region" description="Basic residues" evidence="1">
    <location>
        <begin position="211"/>
        <end position="221"/>
    </location>
</feature>
<dbReference type="Proteomes" id="UP001165065">
    <property type="component" value="Unassembled WGS sequence"/>
</dbReference>
<evidence type="ECO:0000313" key="2">
    <source>
        <dbReference type="EMBL" id="GMI40594.1"/>
    </source>
</evidence>
<dbReference type="OrthoDB" id="193840at2759"/>
<organism evidence="2 3">
    <name type="scientific">Triparma columacea</name>
    <dbReference type="NCBI Taxonomy" id="722753"/>
    <lineage>
        <taxon>Eukaryota</taxon>
        <taxon>Sar</taxon>
        <taxon>Stramenopiles</taxon>
        <taxon>Ochrophyta</taxon>
        <taxon>Bolidophyceae</taxon>
        <taxon>Parmales</taxon>
        <taxon>Triparmaceae</taxon>
        <taxon>Triparma</taxon>
    </lineage>
</organism>
<dbReference type="InterPro" id="IPR004260">
    <property type="entry name" value="Pyr-dimer_DNA_glycosylase"/>
</dbReference>
<dbReference type="EMBL" id="BRYA01001224">
    <property type="protein sequence ID" value="GMI40594.1"/>
    <property type="molecule type" value="Genomic_DNA"/>
</dbReference>
<gene>
    <name evidence="2" type="ORF">TrCOL_g3633</name>
</gene>
<keyword evidence="3" id="KW-1185">Reference proteome</keyword>
<name>A0A9W7GBV1_9STRA</name>
<comment type="caution">
    <text evidence="2">The sequence shown here is derived from an EMBL/GenBank/DDBJ whole genome shotgun (WGS) entry which is preliminary data.</text>
</comment>
<proteinExistence type="predicted"/>
<dbReference type="AlphaFoldDB" id="A0A9W7GBV1"/>
<reference evidence="3" key="1">
    <citation type="journal article" date="2023" name="Commun. Biol.">
        <title>Genome analysis of Parmales, the sister group of diatoms, reveals the evolutionary specialization of diatoms from phago-mixotrophs to photoautotrophs.</title>
        <authorList>
            <person name="Ban H."/>
            <person name="Sato S."/>
            <person name="Yoshikawa S."/>
            <person name="Yamada K."/>
            <person name="Nakamura Y."/>
            <person name="Ichinomiya M."/>
            <person name="Sato N."/>
            <person name="Blanc-Mathieu R."/>
            <person name="Endo H."/>
            <person name="Kuwata A."/>
            <person name="Ogata H."/>
        </authorList>
    </citation>
    <scope>NUCLEOTIDE SEQUENCE [LARGE SCALE GENOMIC DNA]</scope>
</reference>
<feature type="compositionally biased region" description="Basic and acidic residues" evidence="1">
    <location>
        <begin position="189"/>
        <end position="203"/>
    </location>
</feature>
<evidence type="ECO:0000313" key="3">
    <source>
        <dbReference type="Proteomes" id="UP001165065"/>
    </source>
</evidence>